<accession>A0A6J7XFW1</accession>
<dbReference type="EMBL" id="LR798409">
    <property type="protein sequence ID" value="CAB5229794.1"/>
    <property type="molecule type" value="Genomic_DNA"/>
</dbReference>
<name>A0A6J7XFW1_9CAUD</name>
<evidence type="ECO:0000313" key="2">
    <source>
        <dbReference type="EMBL" id="CAB4203981.1"/>
    </source>
</evidence>
<dbReference type="EMBL" id="LR796889">
    <property type="protein sequence ID" value="CAB4172983.1"/>
    <property type="molecule type" value="Genomic_DNA"/>
</dbReference>
<evidence type="ECO:0000313" key="1">
    <source>
        <dbReference type="EMBL" id="CAB4172983.1"/>
    </source>
</evidence>
<evidence type="ECO:0000313" key="3">
    <source>
        <dbReference type="EMBL" id="CAB5229794.1"/>
    </source>
</evidence>
<organism evidence="3">
    <name type="scientific">uncultured Caudovirales phage</name>
    <dbReference type="NCBI Taxonomy" id="2100421"/>
    <lineage>
        <taxon>Viruses</taxon>
        <taxon>Duplodnaviria</taxon>
        <taxon>Heunggongvirae</taxon>
        <taxon>Uroviricota</taxon>
        <taxon>Caudoviricetes</taxon>
        <taxon>Peduoviridae</taxon>
        <taxon>Maltschvirus</taxon>
        <taxon>Maltschvirus maltsch</taxon>
    </lineage>
</organism>
<proteinExistence type="predicted"/>
<protein>
    <submittedName>
        <fullName evidence="3">Uncharacterized protein</fullName>
    </submittedName>
</protein>
<dbReference type="EMBL" id="LR797334">
    <property type="protein sequence ID" value="CAB4203981.1"/>
    <property type="molecule type" value="Genomic_DNA"/>
</dbReference>
<gene>
    <name evidence="2" type="ORF">UFOVP1392_16</name>
    <name evidence="3" type="ORF">UFOVP1569_15</name>
    <name evidence="1" type="ORF">UFOVP952_26</name>
</gene>
<sequence length="188" mass="20059">MADIKKGSDLITTLGETEKRLKKVERQLAVPRKGASSIVTEQSTVGTGTESFAGETVTVVTTANCLIHFFLQMDAKTSSAAAPCTVAIKSVETSDQFVCFRVDSQAFERFATAPGTGSTLAADFVAQSDILPGIFNSLRGGVLTVPSPLDGWATSAGPHEFTISYNQPTSGQTLTVKNRKFFAWVQPF</sequence>
<reference evidence="3" key="1">
    <citation type="submission" date="2020-05" db="EMBL/GenBank/DDBJ databases">
        <authorList>
            <person name="Chiriac C."/>
            <person name="Salcher M."/>
            <person name="Ghai R."/>
            <person name="Kavagutti S V."/>
        </authorList>
    </citation>
    <scope>NUCLEOTIDE SEQUENCE</scope>
</reference>